<feature type="transmembrane region" description="Helical" evidence="6">
    <location>
        <begin position="246"/>
        <end position="264"/>
    </location>
</feature>
<evidence type="ECO:0000313" key="11">
    <source>
        <dbReference type="Proteomes" id="UP000650994"/>
    </source>
</evidence>
<keyword evidence="11" id="KW-1185">Reference proteome</keyword>
<keyword evidence="2" id="KW-1003">Cell membrane</keyword>
<feature type="transmembrane region" description="Helical" evidence="6">
    <location>
        <begin position="127"/>
        <end position="144"/>
    </location>
</feature>
<name>A0A1M6V690_9FLAO</name>
<feature type="transmembrane region" description="Helical" evidence="6">
    <location>
        <begin position="214"/>
        <end position="234"/>
    </location>
</feature>
<dbReference type="InterPro" id="IPR000620">
    <property type="entry name" value="EamA_dom"/>
</dbReference>
<dbReference type="PANTHER" id="PTHR32322">
    <property type="entry name" value="INNER MEMBRANE TRANSPORTER"/>
    <property type="match status" value="1"/>
</dbReference>
<feature type="domain" description="EamA" evidence="7">
    <location>
        <begin position="3"/>
        <end position="141"/>
    </location>
</feature>
<reference evidence="9" key="3">
    <citation type="submission" date="2016-11" db="EMBL/GenBank/DDBJ databases">
        <authorList>
            <person name="Jaros S."/>
            <person name="Januszkiewicz K."/>
            <person name="Wedrychowicz H."/>
        </authorList>
    </citation>
    <scope>NUCLEOTIDE SEQUENCE [LARGE SCALE GENOMIC DNA]</scope>
    <source>
        <strain evidence="9">DSM 27989</strain>
    </source>
</reference>
<keyword evidence="5 6" id="KW-0472">Membrane</keyword>
<dbReference type="InterPro" id="IPR050638">
    <property type="entry name" value="AA-Vitamin_Transporters"/>
</dbReference>
<protein>
    <submittedName>
        <fullName evidence="8">Permease</fullName>
    </submittedName>
    <submittedName>
        <fullName evidence="9">Threonine/homoserine efflux transporter RhtA</fullName>
    </submittedName>
</protein>
<dbReference type="RefSeq" id="WP_072930168.1">
    <property type="nucleotide sequence ID" value="NZ_BMFL01000012.1"/>
</dbReference>
<dbReference type="Proteomes" id="UP000184120">
    <property type="component" value="Unassembled WGS sequence"/>
</dbReference>
<proteinExistence type="predicted"/>
<dbReference type="STRING" id="1434701.SAMN05443634_103199"/>
<dbReference type="PANTHER" id="PTHR32322:SF18">
    <property type="entry name" value="S-ADENOSYLMETHIONINE_S-ADENOSYLHOMOCYSTEINE TRANSPORTER"/>
    <property type="match status" value="1"/>
</dbReference>
<dbReference type="EMBL" id="FRBH01000003">
    <property type="protein sequence ID" value="SHK76856.1"/>
    <property type="molecule type" value="Genomic_DNA"/>
</dbReference>
<feature type="transmembrane region" description="Helical" evidence="6">
    <location>
        <begin position="150"/>
        <end position="171"/>
    </location>
</feature>
<keyword evidence="4 6" id="KW-1133">Transmembrane helix</keyword>
<dbReference type="EMBL" id="BMFL01000012">
    <property type="protein sequence ID" value="GGF01756.1"/>
    <property type="molecule type" value="Genomic_DNA"/>
</dbReference>
<evidence type="ECO:0000256" key="1">
    <source>
        <dbReference type="ARBA" id="ARBA00004651"/>
    </source>
</evidence>
<dbReference type="OrthoDB" id="9810818at2"/>
<evidence type="ECO:0000256" key="5">
    <source>
        <dbReference type="ARBA" id="ARBA00023136"/>
    </source>
</evidence>
<dbReference type="GO" id="GO:0005886">
    <property type="term" value="C:plasma membrane"/>
    <property type="evidence" value="ECO:0007669"/>
    <property type="project" value="UniProtKB-SubCell"/>
</dbReference>
<dbReference type="Pfam" id="PF00892">
    <property type="entry name" value="EamA"/>
    <property type="match status" value="2"/>
</dbReference>
<accession>A0A1M6V690</accession>
<feature type="transmembrane region" description="Helical" evidence="6">
    <location>
        <begin position="96"/>
        <end position="115"/>
    </location>
</feature>
<evidence type="ECO:0000256" key="4">
    <source>
        <dbReference type="ARBA" id="ARBA00022989"/>
    </source>
</evidence>
<gene>
    <name evidence="8" type="ORF">GCM10010984_19010</name>
    <name evidence="9" type="ORF">SAMN05443634_103199</name>
</gene>
<evidence type="ECO:0000313" key="8">
    <source>
        <dbReference type="EMBL" id="GGF01756.1"/>
    </source>
</evidence>
<feature type="transmembrane region" description="Helical" evidence="6">
    <location>
        <begin position="183"/>
        <end position="202"/>
    </location>
</feature>
<dbReference type="SUPFAM" id="SSF103481">
    <property type="entry name" value="Multidrug resistance efflux transporter EmrE"/>
    <property type="match status" value="2"/>
</dbReference>
<reference evidence="10" key="2">
    <citation type="submission" date="2016-11" db="EMBL/GenBank/DDBJ databases">
        <authorList>
            <person name="Varghese N."/>
            <person name="Submissions S."/>
        </authorList>
    </citation>
    <scope>NUCLEOTIDE SEQUENCE [LARGE SCALE GENOMIC DNA]</scope>
    <source>
        <strain evidence="10">DSM 27989</strain>
    </source>
</reference>
<keyword evidence="3 6" id="KW-0812">Transmembrane</keyword>
<dbReference type="Proteomes" id="UP000650994">
    <property type="component" value="Unassembled WGS sequence"/>
</dbReference>
<feature type="domain" description="EamA" evidence="7">
    <location>
        <begin position="155"/>
        <end position="287"/>
    </location>
</feature>
<comment type="subcellular location">
    <subcellularLocation>
        <location evidence="1">Cell membrane</location>
        <topology evidence="1">Multi-pass membrane protein</topology>
    </subcellularLocation>
</comment>
<evidence type="ECO:0000256" key="3">
    <source>
        <dbReference type="ARBA" id="ARBA00022692"/>
    </source>
</evidence>
<evidence type="ECO:0000313" key="10">
    <source>
        <dbReference type="Proteomes" id="UP000184120"/>
    </source>
</evidence>
<dbReference type="AlphaFoldDB" id="A0A1M6V690"/>
<feature type="transmembrane region" description="Helical" evidence="6">
    <location>
        <begin position="270"/>
        <end position="287"/>
    </location>
</feature>
<evidence type="ECO:0000256" key="6">
    <source>
        <dbReference type="SAM" id="Phobius"/>
    </source>
</evidence>
<evidence type="ECO:0000313" key="9">
    <source>
        <dbReference type="EMBL" id="SHK76856.1"/>
    </source>
</evidence>
<feature type="transmembrane region" description="Helical" evidence="6">
    <location>
        <begin position="72"/>
        <end position="90"/>
    </location>
</feature>
<reference evidence="8" key="1">
    <citation type="journal article" date="2014" name="Int. J. Syst. Evol. Microbiol.">
        <title>Complete genome of a new Firmicutes species belonging to the dominant human colonic microbiota ('Ruminococcus bicirculans') reveals two chromosomes and a selective capacity to utilize plant glucans.</title>
        <authorList>
            <consortium name="NISC Comparative Sequencing Program"/>
            <person name="Wegmann U."/>
            <person name="Louis P."/>
            <person name="Goesmann A."/>
            <person name="Henrissat B."/>
            <person name="Duncan S.H."/>
            <person name="Flint H.J."/>
        </authorList>
    </citation>
    <scope>NUCLEOTIDE SEQUENCE</scope>
    <source>
        <strain evidence="8">CGMCC 1.12707</strain>
    </source>
</reference>
<evidence type="ECO:0000259" key="7">
    <source>
        <dbReference type="Pfam" id="PF00892"/>
    </source>
</evidence>
<feature type="transmembrane region" description="Helical" evidence="6">
    <location>
        <begin position="32"/>
        <end position="51"/>
    </location>
</feature>
<sequence>MKKGIILGILAATLWGISGTLGQFLFEEKEINVEWLITIRLLISGICLLLFAKYRKNDLFKIWTNKKDSVQLIVFSIVGMLGVQYTYFAAIKHSNAATATVLQFIGPILIAIYLAIKYKTLPKKIEILAIVLAVLGTFLLVTHGKLNSLSISPLALFLGLASAVTLAIYSLQAKELLIKYNSTAIVGWAMLIGGIVFSFVKAPWQIEGKWDLESLLSIIFIVFLATLVAFYSYLTATKIIGPQKASLVASVEPLVAVVLSVTWLNIPFQIIDWIGSLCIVSTIFLLSRSK</sequence>
<reference evidence="8" key="5">
    <citation type="submission" date="2024-05" db="EMBL/GenBank/DDBJ databases">
        <authorList>
            <person name="Sun Q."/>
            <person name="Zhou Y."/>
        </authorList>
    </citation>
    <scope>NUCLEOTIDE SEQUENCE</scope>
    <source>
        <strain evidence="8">CGMCC 1.12707</strain>
    </source>
</reference>
<reference evidence="11" key="4">
    <citation type="journal article" date="2019" name="Int. J. Syst. Evol. Microbiol.">
        <title>The Global Catalogue of Microorganisms (GCM) 10K type strain sequencing project: providing services to taxonomists for standard genome sequencing and annotation.</title>
        <authorList>
            <consortium name="The Broad Institute Genomics Platform"/>
            <consortium name="The Broad Institute Genome Sequencing Center for Infectious Disease"/>
            <person name="Wu L."/>
            <person name="Ma J."/>
        </authorList>
    </citation>
    <scope>NUCLEOTIDE SEQUENCE [LARGE SCALE GENOMIC DNA]</scope>
    <source>
        <strain evidence="11">CGMCC 1.12707</strain>
    </source>
</reference>
<organism evidence="9 10">
    <name type="scientific">Chishuiella changwenlii</name>
    <dbReference type="NCBI Taxonomy" id="1434701"/>
    <lineage>
        <taxon>Bacteria</taxon>
        <taxon>Pseudomonadati</taxon>
        <taxon>Bacteroidota</taxon>
        <taxon>Flavobacteriia</taxon>
        <taxon>Flavobacteriales</taxon>
        <taxon>Weeksellaceae</taxon>
        <taxon>Chishuiella</taxon>
    </lineage>
</organism>
<evidence type="ECO:0000256" key="2">
    <source>
        <dbReference type="ARBA" id="ARBA00022475"/>
    </source>
</evidence>
<dbReference type="InterPro" id="IPR037185">
    <property type="entry name" value="EmrE-like"/>
</dbReference>